<evidence type="ECO:0000313" key="2">
    <source>
        <dbReference type="Proteomes" id="UP000323000"/>
    </source>
</evidence>
<protein>
    <submittedName>
        <fullName evidence="1">Uncharacterized protein</fullName>
    </submittedName>
</protein>
<comment type="caution">
    <text evidence="1">The sequence shown here is derived from an EMBL/GenBank/DDBJ whole genome shotgun (WGS) entry which is preliminary data.</text>
</comment>
<dbReference type="Proteomes" id="UP000323000">
    <property type="component" value="Chromosome 2"/>
</dbReference>
<gene>
    <name evidence="1" type="ORF">EZV62_004810</name>
</gene>
<proteinExistence type="predicted"/>
<sequence length="77" mass="8576">MIKERKRNDDSNVYDSNVDDRVSAIIDDFLIVCNDDVVVNLACHETSWVIDNAKAEGMGDVCLETNNGTMLLLKNVS</sequence>
<evidence type="ECO:0000313" key="1">
    <source>
        <dbReference type="EMBL" id="TXG69875.1"/>
    </source>
</evidence>
<organism evidence="1 2">
    <name type="scientific">Acer yangbiense</name>
    <dbReference type="NCBI Taxonomy" id="1000413"/>
    <lineage>
        <taxon>Eukaryota</taxon>
        <taxon>Viridiplantae</taxon>
        <taxon>Streptophyta</taxon>
        <taxon>Embryophyta</taxon>
        <taxon>Tracheophyta</taxon>
        <taxon>Spermatophyta</taxon>
        <taxon>Magnoliopsida</taxon>
        <taxon>eudicotyledons</taxon>
        <taxon>Gunneridae</taxon>
        <taxon>Pentapetalae</taxon>
        <taxon>rosids</taxon>
        <taxon>malvids</taxon>
        <taxon>Sapindales</taxon>
        <taxon>Sapindaceae</taxon>
        <taxon>Hippocastanoideae</taxon>
        <taxon>Acereae</taxon>
        <taxon>Acer</taxon>
    </lineage>
</organism>
<dbReference type="EMBL" id="VAHF01000002">
    <property type="protein sequence ID" value="TXG69875.1"/>
    <property type="molecule type" value="Genomic_DNA"/>
</dbReference>
<name>A0A5C7IL10_9ROSI</name>
<dbReference type="AlphaFoldDB" id="A0A5C7IL10"/>
<dbReference type="OrthoDB" id="1729718at2759"/>
<accession>A0A5C7IL10</accession>
<keyword evidence="2" id="KW-1185">Reference proteome</keyword>
<reference evidence="2" key="1">
    <citation type="journal article" date="2019" name="Gigascience">
        <title>De novo genome assembly of the endangered Acer yangbiense, a plant species with extremely small populations endemic to Yunnan Province, China.</title>
        <authorList>
            <person name="Yang J."/>
            <person name="Wariss H.M."/>
            <person name="Tao L."/>
            <person name="Zhang R."/>
            <person name="Yun Q."/>
            <person name="Hollingsworth P."/>
            <person name="Dao Z."/>
            <person name="Luo G."/>
            <person name="Guo H."/>
            <person name="Ma Y."/>
            <person name="Sun W."/>
        </authorList>
    </citation>
    <scope>NUCLEOTIDE SEQUENCE [LARGE SCALE GENOMIC DNA]</scope>
    <source>
        <strain evidence="2">cv. Malutang</strain>
    </source>
</reference>